<dbReference type="Proteomes" id="UP001208570">
    <property type="component" value="Unassembled WGS sequence"/>
</dbReference>
<gene>
    <name evidence="1" type="ORF">LSH36_43g00005</name>
</gene>
<comment type="caution">
    <text evidence="1">The sequence shown here is derived from an EMBL/GenBank/DDBJ whole genome shotgun (WGS) entry which is preliminary data.</text>
</comment>
<sequence>MGDSTGGRYYQALLNTSTIKFTTIRQEVLREGGFLPDIKYFAKHLPEDVMKFVKAKFRFCSGCKSIMNQAIFKNNHSSDYLLNIEHIAQTMILDDSLEVVYPSHNVARSILNKTWAITMQEVIFRYYLNKQYPDLFIIFLPFSHAKVNLPLSRLPTEIQYFKALVEEYLPQKTKLFYMPAHSEHEQARKHKEWKNRLFDGMLAKEKINRMNQILYRVLENDLLNQSGRYYGFLDLFHLSKDLDSWSLDGVHLKPVWYETVMSMFWETYCNSVLMDRF</sequence>
<dbReference type="EMBL" id="JAODUP010000043">
    <property type="protein sequence ID" value="KAK2166019.1"/>
    <property type="molecule type" value="Genomic_DNA"/>
</dbReference>
<protein>
    <submittedName>
        <fullName evidence="1">Uncharacterized protein</fullName>
    </submittedName>
</protein>
<evidence type="ECO:0000313" key="2">
    <source>
        <dbReference type="Proteomes" id="UP001208570"/>
    </source>
</evidence>
<proteinExistence type="predicted"/>
<accession>A0AAD9K715</accession>
<name>A0AAD9K715_9ANNE</name>
<organism evidence="1 2">
    <name type="scientific">Paralvinella palmiformis</name>
    <dbReference type="NCBI Taxonomy" id="53620"/>
    <lineage>
        <taxon>Eukaryota</taxon>
        <taxon>Metazoa</taxon>
        <taxon>Spiralia</taxon>
        <taxon>Lophotrochozoa</taxon>
        <taxon>Annelida</taxon>
        <taxon>Polychaeta</taxon>
        <taxon>Sedentaria</taxon>
        <taxon>Canalipalpata</taxon>
        <taxon>Terebellida</taxon>
        <taxon>Terebelliformia</taxon>
        <taxon>Alvinellidae</taxon>
        <taxon>Paralvinella</taxon>
    </lineage>
</organism>
<reference evidence="1" key="1">
    <citation type="journal article" date="2023" name="Mol. Biol. Evol.">
        <title>Third-Generation Sequencing Reveals the Adaptive Role of the Epigenome in Three Deep-Sea Polychaetes.</title>
        <authorList>
            <person name="Perez M."/>
            <person name="Aroh O."/>
            <person name="Sun Y."/>
            <person name="Lan Y."/>
            <person name="Juniper S.K."/>
            <person name="Young C.R."/>
            <person name="Angers B."/>
            <person name="Qian P.Y."/>
        </authorList>
    </citation>
    <scope>NUCLEOTIDE SEQUENCE</scope>
    <source>
        <strain evidence="1">P08H-3</strain>
    </source>
</reference>
<keyword evidence="2" id="KW-1185">Reference proteome</keyword>
<dbReference type="AlphaFoldDB" id="A0AAD9K715"/>
<evidence type="ECO:0000313" key="1">
    <source>
        <dbReference type="EMBL" id="KAK2166019.1"/>
    </source>
</evidence>